<dbReference type="PRINTS" id="PR00775">
    <property type="entry name" value="HEATSHOCK90"/>
</dbReference>
<reference evidence="6 7" key="1">
    <citation type="submission" date="2017-11" db="EMBL/GenBank/DDBJ databases">
        <title>Genomic Encyclopedia of Archaeal and Bacterial Type Strains, Phase II (KMG-II): From Individual Species to Whole Genera.</title>
        <authorList>
            <person name="Goeker M."/>
        </authorList>
    </citation>
    <scope>NUCLEOTIDE SEQUENCE [LARGE SCALE GENOMIC DNA]</scope>
    <source>
        <strain evidence="6 7">DSM 11115</strain>
    </source>
</reference>
<dbReference type="Pfam" id="PF24391">
    <property type="entry name" value="HD-CE"/>
    <property type="match status" value="1"/>
</dbReference>
<dbReference type="Gene3D" id="3.30.565.10">
    <property type="entry name" value="Histidine kinase-like ATPase, C-terminal domain"/>
    <property type="match status" value="1"/>
</dbReference>
<dbReference type="GO" id="GO:0140662">
    <property type="term" value="F:ATP-dependent protein folding chaperone"/>
    <property type="evidence" value="ECO:0007669"/>
    <property type="project" value="InterPro"/>
</dbReference>
<dbReference type="EMBL" id="PGFA01000002">
    <property type="protein sequence ID" value="PJJ54468.1"/>
    <property type="molecule type" value="Genomic_DNA"/>
</dbReference>
<keyword evidence="3" id="KW-0067">ATP-binding</keyword>
<evidence type="ECO:0000259" key="5">
    <source>
        <dbReference type="Pfam" id="PF24391"/>
    </source>
</evidence>
<dbReference type="GO" id="GO:0016301">
    <property type="term" value="F:kinase activity"/>
    <property type="evidence" value="ECO:0007669"/>
    <property type="project" value="UniProtKB-KW"/>
</dbReference>
<evidence type="ECO:0000256" key="1">
    <source>
        <dbReference type="ARBA" id="ARBA00008239"/>
    </source>
</evidence>
<accession>A0A2M9B962</accession>
<feature type="domain" description="HD-CE" evidence="5">
    <location>
        <begin position="45"/>
        <end position="338"/>
    </location>
</feature>
<proteinExistence type="inferred from homology"/>
<evidence type="ECO:0000256" key="4">
    <source>
        <dbReference type="ARBA" id="ARBA00023186"/>
    </source>
</evidence>
<evidence type="ECO:0000256" key="3">
    <source>
        <dbReference type="ARBA" id="ARBA00022840"/>
    </source>
</evidence>
<gene>
    <name evidence="6" type="ORF">CLV45_2806</name>
</gene>
<dbReference type="GO" id="GO:0016887">
    <property type="term" value="F:ATP hydrolysis activity"/>
    <property type="evidence" value="ECO:0007669"/>
    <property type="project" value="InterPro"/>
</dbReference>
<dbReference type="InterPro" id="IPR036890">
    <property type="entry name" value="HATPase_C_sf"/>
</dbReference>
<dbReference type="Proteomes" id="UP000228535">
    <property type="component" value="Unassembled WGS sequence"/>
</dbReference>
<dbReference type="SUPFAM" id="SSF55874">
    <property type="entry name" value="ATPase domain of HSP90 chaperone/DNA topoisomerase II/histidine kinase"/>
    <property type="match status" value="1"/>
</dbReference>
<keyword evidence="7" id="KW-1185">Reference proteome</keyword>
<keyword evidence="6" id="KW-0418">Kinase</keyword>
<protein>
    <submittedName>
        <fullName evidence="6">Histidine kinase/DNA gyrase B/HSP90-like ATPase</fullName>
    </submittedName>
</protein>
<evidence type="ECO:0000313" key="6">
    <source>
        <dbReference type="EMBL" id="PJJ54468.1"/>
    </source>
</evidence>
<evidence type="ECO:0000313" key="7">
    <source>
        <dbReference type="Proteomes" id="UP000228535"/>
    </source>
</evidence>
<comment type="similarity">
    <text evidence="1">Belongs to the heat shock protein 90 family.</text>
</comment>
<keyword evidence="4" id="KW-0143">Chaperone</keyword>
<dbReference type="PANTHER" id="PTHR11528">
    <property type="entry name" value="HEAT SHOCK PROTEIN 90 FAMILY MEMBER"/>
    <property type="match status" value="1"/>
</dbReference>
<organism evidence="6 7">
    <name type="scientific">Hymenobacter chitinivorans DSM 11115</name>
    <dbReference type="NCBI Taxonomy" id="1121954"/>
    <lineage>
        <taxon>Bacteria</taxon>
        <taxon>Pseudomonadati</taxon>
        <taxon>Bacteroidota</taxon>
        <taxon>Cytophagia</taxon>
        <taxon>Cytophagales</taxon>
        <taxon>Hymenobacteraceae</taxon>
        <taxon>Hymenobacter</taxon>
    </lineage>
</organism>
<comment type="caution">
    <text evidence="6">The sequence shown here is derived from an EMBL/GenBank/DDBJ whole genome shotgun (WGS) entry which is preliminary data.</text>
</comment>
<sequence>MHMPAEIMLPKKIVKVLENSDEYAQALSIISTISPIYEDNRMYFFEEFTDHGLNHIQEVLNSSEDIISNSSYRFITARTALTYICSVLLHDIGMHLSLDGFKRLVGGCLNTHLIKDFDNEDWTTTWNKFLSNAKKYDEKQINNIFGENLDDEFIIPQPDINLLNSNNISVYDKKLIGEFIRINHARLAHESALGGFPGADKNIDILKDLDTEIKNIIGTIARSHNLAIRDTFSYLKKIEIKKWHSIYKIPSIYLMVLLRLSDLIQIHAGRADSNKLKYRRLNNPISIREWAIHQSIGDIYTNTENEDPESIYVSTIPKTSEIYLKVRDLIDYIQKELDTSWAVLGEVYSKISLYKNLQIKYRRINSNIDDINHFKNTINYIPKKVYFDTTRELQRLLIAPLYGNNPSFGVRELLQNSVDACRSREYFEKLKGNNFNPLINISIKRIDDYNLLFSIQDNGIGMTLDTVENYFLKAGASFRKSSTWKQDFVTTDGVTSIQRTGRFGVGALAVFLLGKKIKLTTKHVHDDSFGLSFESTLEAEQIEVIKTNSLPGTTIEIVLSSHASELLKEQYSSYGLYHYRTASWQIWYTINEPRIDIQVPEDWEGQPHINTLPSIDNEPSKNASAIYPKGFNKIVWEYTYGSINLICNGFIIPGGYKIPQTEYPSITKLPQLRVFDYEGNLPLTLNRNYLEEDYLPFEKDLTTDIYKDIITYALSIPIKKPKTNNTFINHGLLSHPAYTESSRFNSYKKEAYKVNKLVFLKNGYTFSLSHCLKKNNIKDIIQIWTSEINPEISTDKDLVKIKVPTDKYGIIFYNKETLVMHDKEISNLTNCFNTITKPSRKRHSRESEENELMLSRNFIIYKKNILINNNYYNKFKNLNNLTYEYRYYEADTERYKDYTLVRLSNKEIESISSEELYALDILSKNNPTHIHMAVVSKIESYNSDENNETAILKNLLTEYLGESCMIPYDLKQRLNPSIKEYKILKEKVDRHIRLREQENKDDC</sequence>
<dbReference type="GO" id="GO:0005524">
    <property type="term" value="F:ATP binding"/>
    <property type="evidence" value="ECO:0007669"/>
    <property type="project" value="UniProtKB-KW"/>
</dbReference>
<dbReference type="InterPro" id="IPR001404">
    <property type="entry name" value="Hsp90_fam"/>
</dbReference>
<keyword evidence="2" id="KW-0547">Nucleotide-binding</keyword>
<dbReference type="Pfam" id="PF13589">
    <property type="entry name" value="HATPase_c_3"/>
    <property type="match status" value="1"/>
</dbReference>
<keyword evidence="6" id="KW-0808">Transferase</keyword>
<dbReference type="InterPro" id="IPR020575">
    <property type="entry name" value="Hsp90_N"/>
</dbReference>
<evidence type="ECO:0000256" key="2">
    <source>
        <dbReference type="ARBA" id="ARBA00022741"/>
    </source>
</evidence>
<dbReference type="InterPro" id="IPR056471">
    <property type="entry name" value="HD-CE"/>
</dbReference>
<name>A0A2M9B962_9BACT</name>
<dbReference type="GO" id="GO:0051082">
    <property type="term" value="F:unfolded protein binding"/>
    <property type="evidence" value="ECO:0007669"/>
    <property type="project" value="InterPro"/>
</dbReference>
<dbReference type="AlphaFoldDB" id="A0A2M9B962"/>